<accession>A0A7R8CVM2</accession>
<dbReference type="EMBL" id="HG994584">
    <property type="protein sequence ID" value="CAF2944599.1"/>
    <property type="molecule type" value="Genomic_DNA"/>
</dbReference>
<dbReference type="PANTHER" id="PTHR46399:SF8">
    <property type="entry name" value="B30.2_SPRY DOMAIN-CONTAINING PROTEIN"/>
    <property type="match status" value="1"/>
</dbReference>
<evidence type="ECO:0000313" key="7">
    <source>
        <dbReference type="Proteomes" id="UP000675881"/>
    </source>
</evidence>
<dbReference type="GO" id="GO:0006941">
    <property type="term" value="P:striated muscle contraction"/>
    <property type="evidence" value="ECO:0007669"/>
    <property type="project" value="TreeGrafter"/>
</dbReference>
<feature type="domain" description="Ion transport" evidence="5">
    <location>
        <begin position="102"/>
        <end position="282"/>
    </location>
</feature>
<evidence type="ECO:0000256" key="3">
    <source>
        <dbReference type="ARBA" id="ARBA00022989"/>
    </source>
</evidence>
<dbReference type="FunFam" id="1.10.287.70:FF:000017">
    <property type="entry name" value="ryanodine receptor isoform X2"/>
    <property type="match status" value="1"/>
</dbReference>
<dbReference type="GO" id="GO:0005219">
    <property type="term" value="F:ryanodine-sensitive calcium-release channel activity"/>
    <property type="evidence" value="ECO:0007669"/>
    <property type="project" value="TreeGrafter"/>
</dbReference>
<gene>
    <name evidence="6" type="ORF">LSAA_9483</name>
</gene>
<dbReference type="GO" id="GO:0042383">
    <property type="term" value="C:sarcolemma"/>
    <property type="evidence" value="ECO:0007669"/>
    <property type="project" value="TreeGrafter"/>
</dbReference>
<dbReference type="OrthoDB" id="300855at2759"/>
<name>A0A7R8CVM2_LEPSM</name>
<keyword evidence="2" id="KW-0812">Transmembrane</keyword>
<dbReference type="GO" id="GO:0005790">
    <property type="term" value="C:smooth endoplasmic reticulum"/>
    <property type="evidence" value="ECO:0007669"/>
    <property type="project" value="TreeGrafter"/>
</dbReference>
<keyword evidence="7" id="KW-1185">Reference proteome</keyword>
<dbReference type="Proteomes" id="UP000675881">
    <property type="component" value="Chromosome 5"/>
</dbReference>
<reference evidence="6" key="1">
    <citation type="submission" date="2021-02" db="EMBL/GenBank/DDBJ databases">
        <authorList>
            <person name="Bekaert M."/>
        </authorList>
    </citation>
    <scope>NUCLEOTIDE SEQUENCE</scope>
    <source>
        <strain evidence="6">IoA-00</strain>
    </source>
</reference>
<comment type="subcellular location">
    <subcellularLocation>
        <location evidence="1">Membrane</location>
        <topology evidence="1">Multi-pass membrane protein</topology>
    </subcellularLocation>
</comment>
<dbReference type="AlphaFoldDB" id="A0A7R8CVM2"/>
<keyword evidence="4" id="KW-0472">Membrane</keyword>
<evidence type="ECO:0000256" key="1">
    <source>
        <dbReference type="ARBA" id="ARBA00004141"/>
    </source>
</evidence>
<dbReference type="PANTHER" id="PTHR46399">
    <property type="entry name" value="B30.2/SPRY DOMAIN-CONTAINING PROTEIN"/>
    <property type="match status" value="1"/>
</dbReference>
<proteinExistence type="predicted"/>
<evidence type="ECO:0000313" key="6">
    <source>
        <dbReference type="EMBL" id="CAF2944599.1"/>
    </source>
</evidence>
<dbReference type="GO" id="GO:0033017">
    <property type="term" value="C:sarcoplasmic reticulum membrane"/>
    <property type="evidence" value="ECO:0007669"/>
    <property type="project" value="TreeGrafter"/>
</dbReference>
<evidence type="ECO:0000256" key="4">
    <source>
        <dbReference type="ARBA" id="ARBA00023136"/>
    </source>
</evidence>
<keyword evidence="3" id="KW-1133">Transmembrane helix</keyword>
<protein>
    <submittedName>
        <fullName evidence="6">RYR2</fullName>
    </submittedName>
</protein>
<evidence type="ECO:0000256" key="2">
    <source>
        <dbReference type="ARBA" id="ARBA00022692"/>
    </source>
</evidence>
<organism evidence="6 7">
    <name type="scientific">Lepeophtheirus salmonis</name>
    <name type="common">Salmon louse</name>
    <name type="synonym">Caligus salmonis</name>
    <dbReference type="NCBI Taxonomy" id="72036"/>
    <lineage>
        <taxon>Eukaryota</taxon>
        <taxon>Metazoa</taxon>
        <taxon>Ecdysozoa</taxon>
        <taxon>Arthropoda</taxon>
        <taxon>Crustacea</taxon>
        <taxon>Multicrustacea</taxon>
        <taxon>Hexanauplia</taxon>
        <taxon>Copepoda</taxon>
        <taxon>Siphonostomatoida</taxon>
        <taxon>Caligidae</taxon>
        <taxon>Lepeophtheirus</taxon>
    </lineage>
</organism>
<dbReference type="InterPro" id="IPR005821">
    <property type="entry name" value="Ion_trans_dom"/>
</dbReference>
<dbReference type="InterPro" id="IPR015925">
    <property type="entry name" value="Ryanodine_IP3_receptor"/>
</dbReference>
<dbReference type="GO" id="GO:0014808">
    <property type="term" value="P:release of sequestered calcium ion into cytosol by sarcoplasmic reticulum"/>
    <property type="evidence" value="ECO:0007669"/>
    <property type="project" value="TreeGrafter"/>
</dbReference>
<dbReference type="Gene3D" id="1.10.287.70">
    <property type="match status" value="1"/>
</dbReference>
<dbReference type="Pfam" id="PF00520">
    <property type="entry name" value="Ion_trans"/>
    <property type="match status" value="1"/>
</dbReference>
<evidence type="ECO:0000259" key="5">
    <source>
        <dbReference type="Pfam" id="PF00520"/>
    </source>
</evidence>
<dbReference type="GO" id="GO:0030018">
    <property type="term" value="C:Z disc"/>
    <property type="evidence" value="ECO:0007669"/>
    <property type="project" value="TreeGrafter"/>
</dbReference>
<sequence>MLIAYYNLKVPLAIFKREKDVARRLEFDGLYLAEEPGDDDIKAHWDKLVISAKSFPALYWDKFVKKRVRQKYANQFEFDAISNILGMEKSSLRQENEETGLFNLIMSIDWRYQVWKAGVTVTDNPFLYQLWYFCFSILGNYNYFFFAAHLLDVAVGVAALRIILEAITHNGKQLILTVMLLTIFVYIYTVIAFNFFRKFYVSEEEEEVDQKCHDMLTCFVFHLYKGVRAGGGIGDEIEPPDGDEYEVYRILFDISFFFFIIVILLAIIQGFIIDAFGALRDQMQGVEDELENNCFICGIGKDYLDKVPHGFDIHVQQEHNLANYLFFLMYLINKDETEYTGQETYVWDMYQRRCWDFFPAGDCFRKQYEDELGAAGGS</sequence>
<dbReference type="GO" id="GO:0034704">
    <property type="term" value="C:calcium channel complex"/>
    <property type="evidence" value="ECO:0007669"/>
    <property type="project" value="TreeGrafter"/>
</dbReference>